<evidence type="ECO:0000313" key="1">
    <source>
        <dbReference type="EMBL" id="GBM71870.1"/>
    </source>
</evidence>
<dbReference type="AlphaFoldDB" id="A0A4Y2I2U9"/>
<accession>A0A4Y2I2U9</accession>
<proteinExistence type="predicted"/>
<sequence>MGLPPLHLKLKREAELVTIYRLRKQIPNHIHNPVDFEERFTGWTSHPSCHLQPQQISLQDGGHQTEILAIYTDGSKLENGVGAAFCTV</sequence>
<protein>
    <recommendedName>
        <fullName evidence="3">RNase H type-1 domain-containing protein</fullName>
    </recommendedName>
</protein>
<dbReference type="EMBL" id="BGPR01002339">
    <property type="protein sequence ID" value="GBM71870.1"/>
    <property type="molecule type" value="Genomic_DNA"/>
</dbReference>
<keyword evidence="2" id="KW-1185">Reference proteome</keyword>
<dbReference type="OrthoDB" id="6514649at2759"/>
<reference evidence="1 2" key="1">
    <citation type="journal article" date="2019" name="Sci. Rep.">
        <title>Orb-weaving spider Araneus ventricosus genome elucidates the spidroin gene catalogue.</title>
        <authorList>
            <person name="Kono N."/>
            <person name="Nakamura H."/>
            <person name="Ohtoshi R."/>
            <person name="Moran D.A.P."/>
            <person name="Shinohara A."/>
            <person name="Yoshida Y."/>
            <person name="Fujiwara M."/>
            <person name="Mori M."/>
            <person name="Tomita M."/>
            <person name="Arakawa K."/>
        </authorList>
    </citation>
    <scope>NUCLEOTIDE SEQUENCE [LARGE SCALE GENOMIC DNA]</scope>
</reference>
<evidence type="ECO:0008006" key="3">
    <source>
        <dbReference type="Google" id="ProtNLM"/>
    </source>
</evidence>
<organism evidence="1 2">
    <name type="scientific">Araneus ventricosus</name>
    <name type="common">Orbweaver spider</name>
    <name type="synonym">Epeira ventricosa</name>
    <dbReference type="NCBI Taxonomy" id="182803"/>
    <lineage>
        <taxon>Eukaryota</taxon>
        <taxon>Metazoa</taxon>
        <taxon>Ecdysozoa</taxon>
        <taxon>Arthropoda</taxon>
        <taxon>Chelicerata</taxon>
        <taxon>Arachnida</taxon>
        <taxon>Araneae</taxon>
        <taxon>Araneomorphae</taxon>
        <taxon>Entelegynae</taxon>
        <taxon>Araneoidea</taxon>
        <taxon>Araneidae</taxon>
        <taxon>Araneus</taxon>
    </lineage>
</organism>
<name>A0A4Y2I2U9_ARAVE</name>
<evidence type="ECO:0000313" key="2">
    <source>
        <dbReference type="Proteomes" id="UP000499080"/>
    </source>
</evidence>
<gene>
    <name evidence="1" type="ORF">AVEN_229365_1</name>
</gene>
<comment type="caution">
    <text evidence="1">The sequence shown here is derived from an EMBL/GenBank/DDBJ whole genome shotgun (WGS) entry which is preliminary data.</text>
</comment>
<dbReference type="Proteomes" id="UP000499080">
    <property type="component" value="Unassembled WGS sequence"/>
</dbReference>